<comment type="pathway">
    <text evidence="2 12">Metabolic intermediate biosynthesis; acetyl-CoA biosynthesis; acetyl-CoA from acetate: step 2/2.</text>
</comment>
<dbReference type="Pfam" id="PF01515">
    <property type="entry name" value="PTA_PTB"/>
    <property type="match status" value="1"/>
</dbReference>
<evidence type="ECO:0000256" key="6">
    <source>
        <dbReference type="ARBA" id="ARBA00012707"/>
    </source>
</evidence>
<keyword evidence="16" id="KW-1185">Reference proteome</keyword>
<evidence type="ECO:0000256" key="1">
    <source>
        <dbReference type="ARBA" id="ARBA00004496"/>
    </source>
</evidence>
<comment type="domain">
    <text evidence="12">The N-terminal region seems to be important for proper quaternary structure. The C-terminal region contains the substrate-binding site.</text>
</comment>
<organism evidence="15 16">
    <name type="scientific">Legionella nautarum</name>
    <dbReference type="NCBI Taxonomy" id="45070"/>
    <lineage>
        <taxon>Bacteria</taxon>
        <taxon>Pseudomonadati</taxon>
        <taxon>Pseudomonadota</taxon>
        <taxon>Gammaproteobacteria</taxon>
        <taxon>Legionellales</taxon>
        <taxon>Legionellaceae</taxon>
        <taxon>Legionella</taxon>
    </lineage>
</organism>
<keyword evidence="9 12" id="KW-0808">Transferase</keyword>
<protein>
    <recommendedName>
        <fullName evidence="7 12">Phosphate acetyltransferase</fullName>
        <ecNumber evidence="6 12">2.3.1.8</ecNumber>
    </recommendedName>
    <alternativeName>
        <fullName evidence="11 12">Phosphotransacetylase</fullName>
    </alternativeName>
</protein>
<evidence type="ECO:0000256" key="4">
    <source>
        <dbReference type="ARBA" id="ARBA00009786"/>
    </source>
</evidence>
<evidence type="ECO:0000313" key="15">
    <source>
        <dbReference type="EMBL" id="KTD36654.1"/>
    </source>
</evidence>
<evidence type="ECO:0000256" key="9">
    <source>
        <dbReference type="ARBA" id="ARBA00022679"/>
    </source>
</evidence>
<dbReference type="PATRIC" id="fig|45070.6.peg.1716"/>
<dbReference type="SUPFAM" id="SSF53659">
    <property type="entry name" value="Isocitrate/Isopropylmalate dehydrogenase-like"/>
    <property type="match status" value="1"/>
</dbReference>
<comment type="function">
    <text evidence="12">Involved in acetate metabolism.</text>
</comment>
<dbReference type="PANTHER" id="PTHR43356:SF3">
    <property type="entry name" value="PHOSPHATE ACETYLTRANSFERASE"/>
    <property type="match status" value="1"/>
</dbReference>
<reference evidence="15 16" key="1">
    <citation type="submission" date="2015-11" db="EMBL/GenBank/DDBJ databases">
        <title>Genomic analysis of 38 Legionella species identifies large and diverse effector repertoires.</title>
        <authorList>
            <person name="Burstein D."/>
            <person name="Amaro F."/>
            <person name="Zusman T."/>
            <person name="Lifshitz Z."/>
            <person name="Cohen O."/>
            <person name="Gilbert J.A."/>
            <person name="Pupko T."/>
            <person name="Shuman H.A."/>
            <person name="Segal G."/>
        </authorList>
    </citation>
    <scope>NUCLEOTIDE SEQUENCE [LARGE SCALE GENOMIC DNA]</scope>
    <source>
        <strain evidence="15 16">ATCC 49506</strain>
    </source>
</reference>
<feature type="domain" description="Phosphate acetyl/butaryl transferase" evidence="13">
    <location>
        <begin position="364"/>
        <end position="680"/>
    </location>
</feature>
<dbReference type="NCBIfam" id="TIGR00651">
    <property type="entry name" value="pta"/>
    <property type="match status" value="1"/>
</dbReference>
<comment type="subcellular location">
    <subcellularLocation>
        <location evidence="1 12">Cytoplasm</location>
    </subcellularLocation>
</comment>
<dbReference type="InterPro" id="IPR016475">
    <property type="entry name" value="P-Actrans_bac"/>
</dbReference>
<dbReference type="UniPathway" id="UPA00340">
    <property type="reaction ID" value="UER00459"/>
</dbReference>
<evidence type="ECO:0000256" key="7">
    <source>
        <dbReference type="ARBA" id="ARBA00021528"/>
    </source>
</evidence>
<evidence type="ECO:0000256" key="12">
    <source>
        <dbReference type="PIRNR" id="PIRNR006107"/>
    </source>
</evidence>
<dbReference type="InterPro" id="IPR028979">
    <property type="entry name" value="Ser_kin/Pase_Hpr-like_N_sf"/>
</dbReference>
<dbReference type="GO" id="GO:0008959">
    <property type="term" value="F:phosphate acetyltransferase activity"/>
    <property type="evidence" value="ECO:0007669"/>
    <property type="project" value="UniProtKB-EC"/>
</dbReference>
<evidence type="ECO:0000256" key="8">
    <source>
        <dbReference type="ARBA" id="ARBA00022490"/>
    </source>
</evidence>
<evidence type="ECO:0000259" key="14">
    <source>
        <dbReference type="Pfam" id="PF07085"/>
    </source>
</evidence>
<dbReference type="Gene3D" id="3.40.50.10950">
    <property type="match status" value="1"/>
</dbReference>
<dbReference type="GO" id="GO:0005737">
    <property type="term" value="C:cytoplasm"/>
    <property type="evidence" value="ECO:0007669"/>
    <property type="project" value="UniProtKB-SubCell"/>
</dbReference>
<comment type="catalytic activity">
    <reaction evidence="12">
        <text>acetyl-CoA + phosphate = acetyl phosphate + CoA</text>
        <dbReference type="Rhea" id="RHEA:19521"/>
        <dbReference type="ChEBI" id="CHEBI:22191"/>
        <dbReference type="ChEBI" id="CHEBI:43474"/>
        <dbReference type="ChEBI" id="CHEBI:57287"/>
        <dbReference type="ChEBI" id="CHEBI:57288"/>
        <dbReference type="EC" id="2.3.1.8"/>
    </reaction>
</comment>
<dbReference type="GO" id="GO:0006085">
    <property type="term" value="P:acetyl-CoA biosynthetic process"/>
    <property type="evidence" value="ECO:0007669"/>
    <property type="project" value="UniProtKB-UniPathway"/>
</dbReference>
<evidence type="ECO:0000256" key="2">
    <source>
        <dbReference type="ARBA" id="ARBA00004989"/>
    </source>
</evidence>
<evidence type="ECO:0000313" key="16">
    <source>
        <dbReference type="Proteomes" id="UP000054725"/>
    </source>
</evidence>
<comment type="similarity">
    <text evidence="3 12">In the C-terminal section; belongs to the phosphate acetyltransferase and butyryltransferase family.</text>
</comment>
<keyword evidence="8 12" id="KW-0963">Cytoplasm</keyword>
<dbReference type="STRING" id="45070.Lnau_1638"/>
<dbReference type="PANTHER" id="PTHR43356">
    <property type="entry name" value="PHOSPHATE ACETYLTRANSFERASE"/>
    <property type="match status" value="1"/>
</dbReference>
<keyword evidence="10 12" id="KW-0012">Acyltransferase</keyword>
<gene>
    <name evidence="15" type="ORF">Lnau_1638</name>
</gene>
<dbReference type="PIRSF" id="PIRSF006107">
    <property type="entry name" value="PhpActrans_proteobac"/>
    <property type="match status" value="1"/>
</dbReference>
<comment type="subunit">
    <text evidence="5">Homohexamer.</text>
</comment>
<name>A0A0W0WWF0_9GAMM</name>
<dbReference type="EC" id="2.3.1.8" evidence="6 12"/>
<evidence type="ECO:0000259" key="13">
    <source>
        <dbReference type="Pfam" id="PF01515"/>
    </source>
</evidence>
<dbReference type="InterPro" id="IPR010766">
    <property type="entry name" value="DRTGG"/>
</dbReference>
<feature type="domain" description="DRTGG" evidence="14">
    <location>
        <begin position="204"/>
        <end position="316"/>
    </location>
</feature>
<dbReference type="AlphaFoldDB" id="A0A0W0WWF0"/>
<dbReference type="Gene3D" id="3.40.1390.20">
    <property type="entry name" value="HprK N-terminal domain-like"/>
    <property type="match status" value="1"/>
</dbReference>
<dbReference type="InterPro" id="IPR004614">
    <property type="entry name" value="P_AcTrfase"/>
</dbReference>
<dbReference type="NCBIfam" id="NF007233">
    <property type="entry name" value="PRK09653.1"/>
    <property type="match status" value="1"/>
</dbReference>
<dbReference type="InterPro" id="IPR027417">
    <property type="entry name" value="P-loop_NTPase"/>
</dbReference>
<accession>A0A0W0WWF0</accession>
<evidence type="ECO:0000256" key="10">
    <source>
        <dbReference type="ARBA" id="ARBA00023315"/>
    </source>
</evidence>
<dbReference type="SUPFAM" id="SSF52540">
    <property type="entry name" value="P-loop containing nucleoside triphosphate hydrolases"/>
    <property type="match status" value="1"/>
</dbReference>
<dbReference type="Proteomes" id="UP000054725">
    <property type="component" value="Unassembled WGS sequence"/>
</dbReference>
<dbReference type="NCBIfam" id="NF004167">
    <property type="entry name" value="PRK05632.1"/>
    <property type="match status" value="1"/>
</dbReference>
<evidence type="ECO:0000256" key="11">
    <source>
        <dbReference type="ARBA" id="ARBA00031108"/>
    </source>
</evidence>
<dbReference type="Pfam" id="PF13500">
    <property type="entry name" value="AAA_26"/>
    <property type="match status" value="1"/>
</dbReference>
<dbReference type="SUPFAM" id="SSF75138">
    <property type="entry name" value="HprK N-terminal domain-like"/>
    <property type="match status" value="1"/>
</dbReference>
<dbReference type="RefSeq" id="WP_058504629.1">
    <property type="nucleotide sequence ID" value="NZ_CAAAIF010000006.1"/>
</dbReference>
<dbReference type="InterPro" id="IPR042113">
    <property type="entry name" value="P_AcTrfase_dom1"/>
</dbReference>
<proteinExistence type="inferred from homology"/>
<dbReference type="Pfam" id="PF07085">
    <property type="entry name" value="DRTGG"/>
    <property type="match status" value="1"/>
</dbReference>
<dbReference type="InterPro" id="IPR042112">
    <property type="entry name" value="P_AcTrfase_dom2"/>
</dbReference>
<evidence type="ECO:0000256" key="5">
    <source>
        <dbReference type="ARBA" id="ARBA00011643"/>
    </source>
</evidence>
<sequence length="688" mass="76117">MHNKIYLTGIEKRPGKSFVSLGFLSIIKEQQKSLRCFKLFSESDESQVPLLEDISQQKLNPLMNVNQAISLMRTQPDDLVATVLEATKTVNNNTFTYFEGTDFESDNDVFEYQFNLTLAYQLNCEVVLVVSAKNRTLEHTLSLLNTALEVSKKTHARVVGAIINQVENIHENEAAKLFHKHFSKLPFLAIIPEFEQLAHPTMRDIAKKLQAEVLFGKLELQRSVRQFSIAAKTVGHFLESSLDRNGMLIITPDDRIDILLGSLLADQSAYYPKIAGLVLTNGEHPGPIISEIIAGLEHPFPVLLTKLKTYDTATTLFSAKYGLSQSDPERVKIALEAMRPYFAKPLMKLLSDTSYKPQLSPAVFLYELINKAKQDKQHIILPEGSDPRILTAADYLLKRDIVNITLLGKLEKIQLQAKRLDLELPGVNIIDVEKSKKKESYANQYYTLRQHKNINLPIALERMNDVNYFAAMMVYCGDANGMVSGATHTTADTVRPALEIIKTKPGVTKVSSIFIMCMPSRVLIYGDCAINPEPDSKTLAEITIQAAQIAKNLGIEPKVALLSYSSGDSGKGESVEKVAKAMDLVKERQPNLLAEGPIQYDAAVDSQVAAKKLPNSKLAGDANVLIFPDLNTGNNTYKAVQRESGALAIGPVLLGLNKPVNDLSRGCTPEDIINTILVTAIQAQGDRQ</sequence>
<dbReference type="OrthoDB" id="9808984at2"/>
<comment type="similarity">
    <text evidence="4 12">In the N-terminal section; belongs to the CobB/CobQ family.</text>
</comment>
<dbReference type="EMBL" id="LNYO01000013">
    <property type="protein sequence ID" value="KTD36654.1"/>
    <property type="molecule type" value="Genomic_DNA"/>
</dbReference>
<evidence type="ECO:0000256" key="3">
    <source>
        <dbReference type="ARBA" id="ARBA00008756"/>
    </source>
</evidence>
<dbReference type="Gene3D" id="3.40.50.10750">
    <property type="entry name" value="Isocitrate/Isopropylmalate dehydrogenase-like"/>
    <property type="match status" value="1"/>
</dbReference>
<dbReference type="InterPro" id="IPR002505">
    <property type="entry name" value="PTA_PTB"/>
</dbReference>
<comment type="caution">
    <text evidence="15">The sequence shown here is derived from an EMBL/GenBank/DDBJ whole genome shotgun (WGS) entry which is preliminary data.</text>
</comment>
<dbReference type="InterPro" id="IPR050500">
    <property type="entry name" value="Phos_Acetyltrans/Butyryltrans"/>
</dbReference>